<dbReference type="Proteomes" id="UP000189177">
    <property type="component" value="Unassembled WGS sequence"/>
</dbReference>
<evidence type="ECO:0000259" key="5">
    <source>
        <dbReference type="Pfam" id="PF03065"/>
    </source>
</evidence>
<gene>
    <name evidence="6" type="ORF">B1A74_07585</name>
</gene>
<dbReference type="CDD" id="cd10796">
    <property type="entry name" value="GH57N_APU"/>
    <property type="match status" value="1"/>
</dbReference>
<name>A0A1V2ZZ94_9GAMM</name>
<dbReference type="OrthoDB" id="9759321at2"/>
<evidence type="ECO:0000256" key="1">
    <source>
        <dbReference type="ARBA" id="ARBA00006821"/>
    </source>
</evidence>
<dbReference type="InterPro" id="IPR011330">
    <property type="entry name" value="Glyco_hydro/deAcase_b/a-brl"/>
</dbReference>
<feature type="domain" description="Glycoside hydrolase family 57 N-terminal" evidence="5">
    <location>
        <begin position="16"/>
        <end position="270"/>
    </location>
</feature>
<dbReference type="GO" id="GO:0016787">
    <property type="term" value="F:hydrolase activity"/>
    <property type="evidence" value="ECO:0007669"/>
    <property type="project" value="UniProtKB-KW"/>
</dbReference>
<dbReference type="SUPFAM" id="SSF88713">
    <property type="entry name" value="Glycoside hydrolase/deacetylase"/>
    <property type="match status" value="1"/>
</dbReference>
<dbReference type="STRING" id="252474.B1A74_07585"/>
<dbReference type="Pfam" id="PF03065">
    <property type="entry name" value="Glyco_hydro_57"/>
    <property type="match status" value="1"/>
</dbReference>
<feature type="region of interest" description="Disordered" evidence="4">
    <location>
        <begin position="138"/>
        <end position="164"/>
    </location>
</feature>
<dbReference type="InterPro" id="IPR004300">
    <property type="entry name" value="Glyco_hydro_57_N"/>
</dbReference>
<evidence type="ECO:0000313" key="6">
    <source>
        <dbReference type="EMBL" id="OOC10153.1"/>
    </source>
</evidence>
<organism evidence="6 7">
    <name type="scientific">Thioalkalivibrio halophilus</name>
    <dbReference type="NCBI Taxonomy" id="252474"/>
    <lineage>
        <taxon>Bacteria</taxon>
        <taxon>Pseudomonadati</taxon>
        <taxon>Pseudomonadota</taxon>
        <taxon>Gammaproteobacteria</taxon>
        <taxon>Chromatiales</taxon>
        <taxon>Ectothiorhodospiraceae</taxon>
        <taxon>Thioalkalivibrio</taxon>
    </lineage>
</organism>
<evidence type="ECO:0000256" key="4">
    <source>
        <dbReference type="SAM" id="MobiDB-lite"/>
    </source>
</evidence>
<dbReference type="RefSeq" id="WP_077244251.1">
    <property type="nucleotide sequence ID" value="NZ_MUZR01000023.1"/>
</dbReference>
<keyword evidence="7" id="KW-1185">Reference proteome</keyword>
<sequence length="408" mass="44922">WLKAEAGFESGVRRRLLEILRDELHNVIPRYRKLAEQGRVELSFTPYAHPIMPLLQDLASAREAMPEAELPEAPAYPDGEARVRWHIERGLEVFEKHFGMRPTGCWPSEGSLSEATIRLLDEYGLRWTASGQGVLGNSLEAAGSAPDAEDNGNGNGEGEEDGPRDLQGWLHRGYRLRDTEIALYFRDDGLSDAIGFRYADWHADDAVADFVHHIGNIAEVAPAGSVVSVILDGENAWEYYPENGFHFLSGLYEALAQHERLNLCTFDDVCAHASTAGGAAPVELPSLVAGSWVYGTFSTWIGDPDKNRGWDRLIEAREAVDAAIAKDPSLDTPELREQLAICEGSDWCWWFGAYNPAGSVSDFEQLYRRHLARLYQLAGLAVPEALEEVLSVGGGDPAAGGTMRKGQD</sequence>
<evidence type="ECO:0000256" key="3">
    <source>
        <dbReference type="RuleBase" id="RU361196"/>
    </source>
</evidence>
<evidence type="ECO:0000256" key="2">
    <source>
        <dbReference type="ARBA" id="ARBA00023277"/>
    </source>
</evidence>
<protein>
    <submittedName>
        <fullName evidence="6">Glycoside hydrolase</fullName>
    </submittedName>
</protein>
<dbReference type="GO" id="GO:0005975">
    <property type="term" value="P:carbohydrate metabolic process"/>
    <property type="evidence" value="ECO:0007669"/>
    <property type="project" value="InterPro"/>
</dbReference>
<dbReference type="InterPro" id="IPR052046">
    <property type="entry name" value="GH57_Enzymes"/>
</dbReference>
<dbReference type="AlphaFoldDB" id="A0A1V2ZZ94"/>
<comment type="caution">
    <text evidence="6">The sequence shown here is derived from an EMBL/GenBank/DDBJ whole genome shotgun (WGS) entry which is preliminary data.</text>
</comment>
<dbReference type="InterPro" id="IPR027291">
    <property type="entry name" value="Glyco_hydro_38_N_sf"/>
</dbReference>
<evidence type="ECO:0000313" key="7">
    <source>
        <dbReference type="Proteomes" id="UP000189177"/>
    </source>
</evidence>
<comment type="similarity">
    <text evidence="1 3">Belongs to the glycosyl hydrolase 57 family.</text>
</comment>
<keyword evidence="6" id="KW-0378">Hydrolase</keyword>
<reference evidence="6 7" key="1">
    <citation type="submission" date="2017-02" db="EMBL/GenBank/DDBJ databases">
        <title>Genomic diversity within the haloalkaliphilic genus Thioalkalivibrio.</title>
        <authorList>
            <person name="Ahn A.-C."/>
            <person name="Meier-Kolthoff J."/>
            <person name="Overmars L."/>
            <person name="Richter M."/>
            <person name="Woyke T."/>
            <person name="Sorokin D.Y."/>
            <person name="Muyzer G."/>
        </authorList>
    </citation>
    <scope>NUCLEOTIDE SEQUENCE [LARGE SCALE GENOMIC DNA]</scope>
    <source>
        <strain evidence="6 7">HL17</strain>
    </source>
</reference>
<dbReference type="EMBL" id="MUZR01000023">
    <property type="protein sequence ID" value="OOC10153.1"/>
    <property type="molecule type" value="Genomic_DNA"/>
</dbReference>
<dbReference type="PANTHER" id="PTHR36306:SF1">
    <property type="entry name" value="ALPHA-AMYLASE-RELATED"/>
    <property type="match status" value="1"/>
</dbReference>
<dbReference type="PANTHER" id="PTHR36306">
    <property type="entry name" value="ALPHA-AMYLASE-RELATED-RELATED"/>
    <property type="match status" value="1"/>
</dbReference>
<feature type="non-terminal residue" evidence="6">
    <location>
        <position position="1"/>
    </location>
</feature>
<proteinExistence type="inferred from homology"/>
<dbReference type="Gene3D" id="3.20.110.10">
    <property type="entry name" value="Glycoside hydrolase 38, N terminal domain"/>
    <property type="match status" value="1"/>
</dbReference>
<accession>A0A1V2ZZ94</accession>
<keyword evidence="2 3" id="KW-0119">Carbohydrate metabolism</keyword>